<keyword evidence="3 6" id="KW-0812">Transmembrane</keyword>
<dbReference type="EMBL" id="CP001712">
    <property type="protein sequence ID" value="EAR14779.1"/>
    <property type="molecule type" value="Genomic_DNA"/>
</dbReference>
<evidence type="ECO:0000313" key="8">
    <source>
        <dbReference type="Proteomes" id="UP000009049"/>
    </source>
</evidence>
<feature type="transmembrane region" description="Helical" evidence="6">
    <location>
        <begin position="134"/>
        <end position="153"/>
    </location>
</feature>
<accession>A4CM87</accession>
<name>A4CM87_ROBBH</name>
<gene>
    <name evidence="7" type="ordered locus">RB2501_10652</name>
</gene>
<feature type="transmembrane region" description="Helical" evidence="6">
    <location>
        <begin position="296"/>
        <end position="313"/>
    </location>
</feature>
<keyword evidence="2" id="KW-1003">Cell membrane</keyword>
<dbReference type="Proteomes" id="UP000009049">
    <property type="component" value="Chromosome"/>
</dbReference>
<dbReference type="HOGENOM" id="CLU_035307_0_1_10"/>
<evidence type="ECO:0000256" key="1">
    <source>
        <dbReference type="ARBA" id="ARBA00004651"/>
    </source>
</evidence>
<evidence type="ECO:0000256" key="3">
    <source>
        <dbReference type="ARBA" id="ARBA00022692"/>
    </source>
</evidence>
<dbReference type="eggNOG" id="COG1288">
    <property type="taxonomic scope" value="Bacteria"/>
</dbReference>
<comment type="subcellular location">
    <subcellularLocation>
        <location evidence="1">Cell membrane</location>
        <topology evidence="1">Multi-pass membrane protein</topology>
    </subcellularLocation>
</comment>
<keyword evidence="8" id="KW-1185">Reference proteome</keyword>
<feature type="transmembrane region" description="Helical" evidence="6">
    <location>
        <begin position="69"/>
        <end position="89"/>
    </location>
</feature>
<feature type="transmembrane region" description="Helical" evidence="6">
    <location>
        <begin position="192"/>
        <end position="211"/>
    </location>
</feature>
<evidence type="ECO:0000256" key="2">
    <source>
        <dbReference type="ARBA" id="ARBA00022475"/>
    </source>
</evidence>
<dbReference type="InterPro" id="IPR051679">
    <property type="entry name" value="DASS-Related_Transporters"/>
</dbReference>
<dbReference type="OrthoDB" id="255482at2"/>
<dbReference type="AlphaFoldDB" id="A4CM87"/>
<protein>
    <submittedName>
        <fullName evidence="7">YcgA</fullName>
    </submittedName>
</protein>
<keyword evidence="5 6" id="KW-0472">Membrane</keyword>
<evidence type="ECO:0000256" key="4">
    <source>
        <dbReference type="ARBA" id="ARBA00022989"/>
    </source>
</evidence>
<feature type="transmembrane region" description="Helical" evidence="6">
    <location>
        <begin position="110"/>
        <end position="128"/>
    </location>
</feature>
<feature type="transmembrane region" description="Helical" evidence="6">
    <location>
        <begin position="7"/>
        <end position="25"/>
    </location>
</feature>
<organism evidence="7 8">
    <name type="scientific">Robiginitalea biformata (strain ATCC BAA-864 / DSM 15991 / KCTC 12146 / HTCC2501)</name>
    <dbReference type="NCBI Taxonomy" id="313596"/>
    <lineage>
        <taxon>Bacteria</taxon>
        <taxon>Pseudomonadati</taxon>
        <taxon>Bacteroidota</taxon>
        <taxon>Flavobacteriia</taxon>
        <taxon>Flavobacteriales</taxon>
        <taxon>Flavobacteriaceae</taxon>
        <taxon>Robiginitalea</taxon>
    </lineage>
</organism>
<evidence type="ECO:0000256" key="5">
    <source>
        <dbReference type="ARBA" id="ARBA00023136"/>
    </source>
</evidence>
<dbReference type="InterPro" id="IPR018385">
    <property type="entry name" value="C4_dicarb_anaerob_car-like"/>
</dbReference>
<evidence type="ECO:0000256" key="6">
    <source>
        <dbReference type="SAM" id="Phobius"/>
    </source>
</evidence>
<dbReference type="GO" id="GO:0005886">
    <property type="term" value="C:plasma membrane"/>
    <property type="evidence" value="ECO:0007669"/>
    <property type="project" value="UniProtKB-SubCell"/>
</dbReference>
<dbReference type="PANTHER" id="PTHR43652">
    <property type="entry name" value="BASIC AMINO ACID ANTIPORTER YFCC-RELATED"/>
    <property type="match status" value="1"/>
</dbReference>
<dbReference type="KEGG" id="rbi:RB2501_10652"/>
<feature type="transmembrane region" description="Helical" evidence="6">
    <location>
        <begin position="160"/>
        <end position="180"/>
    </location>
</feature>
<dbReference type="Pfam" id="PF03606">
    <property type="entry name" value="DcuC"/>
    <property type="match status" value="1"/>
</dbReference>
<feature type="transmembrane region" description="Helical" evidence="6">
    <location>
        <begin position="263"/>
        <end position="284"/>
    </location>
</feature>
<feature type="transmembrane region" description="Helical" evidence="6">
    <location>
        <begin position="231"/>
        <end position="251"/>
    </location>
</feature>
<sequence length="444" mass="46999">MKRFPDTLVIMLGGILLAWIFTYIIPSGVFARITDPETGNTQVVAGSYKQIEADAPGVFDLLLAIPEGIIARADLIVLILLIGGSFYVIEKTGALGQGLQRVVDLLKGREVMALVLVSLLFAAAGATIGLQEEIIALAPILILFARSMGYDAFAALGISYGSAVLGAAFSPINPFAVVIAQEAAELPLLSGSGFRLVVLGLAFVLWTGAMVRYARNNRVPKKAIETEGNRLTPGSILILCLLVATFVWVTYGMLQWGWYFNELSAAFFGLGVVAGLVGKLGLNGTGRAFAAGFREMIFAGVVIGLAQSITILLENGKVIDSVVYGLFTPLQDLPQGISALGIYGAQALLHFPVPSYSGQAVLTLPVLTPLSDLIGISRQTCVLAYQYGAVNMDLIVPTNGALMGILAVAGISYDKWIRFIWKPVLLLFALGGAAIITAIQIGYA</sequence>
<proteinExistence type="predicted"/>
<dbReference type="STRING" id="313596.RB2501_10652"/>
<feature type="transmembrane region" description="Helical" evidence="6">
    <location>
        <begin position="394"/>
        <end position="413"/>
    </location>
</feature>
<reference evidence="7 8" key="1">
    <citation type="journal article" date="2009" name="J. Bacteriol.">
        <title>Complete genome sequence of Robiginitalea biformata HTCC2501.</title>
        <authorList>
            <person name="Oh H.M."/>
            <person name="Giovannoni S.J."/>
            <person name="Lee K."/>
            <person name="Ferriera S."/>
            <person name="Johnson J."/>
            <person name="Cho J.C."/>
        </authorList>
    </citation>
    <scope>NUCLEOTIDE SEQUENCE [LARGE SCALE GENOMIC DNA]</scope>
    <source>
        <strain evidence="8">ATCC BAA-864 / HTCC2501 / KCTC 12146</strain>
    </source>
</reference>
<evidence type="ECO:0000313" key="7">
    <source>
        <dbReference type="EMBL" id="EAR14779.1"/>
    </source>
</evidence>
<feature type="transmembrane region" description="Helical" evidence="6">
    <location>
        <begin position="425"/>
        <end position="443"/>
    </location>
</feature>
<keyword evidence="4 6" id="KW-1133">Transmembrane helix</keyword>
<dbReference type="PANTHER" id="PTHR43652:SF2">
    <property type="entry name" value="BASIC AMINO ACID ANTIPORTER YFCC-RELATED"/>
    <property type="match status" value="1"/>
</dbReference>
<dbReference type="RefSeq" id="WP_015754100.1">
    <property type="nucleotide sequence ID" value="NC_013222.1"/>
</dbReference>